<evidence type="ECO:0000313" key="2">
    <source>
        <dbReference type="Proteomes" id="UP001431429"/>
    </source>
</evidence>
<reference evidence="1" key="1">
    <citation type="submission" date="2022-06" db="EMBL/GenBank/DDBJ databases">
        <title>Genome public.</title>
        <authorList>
            <person name="Sun Q."/>
        </authorList>
    </citation>
    <scope>NUCLEOTIDE SEQUENCE</scope>
    <source>
        <strain evidence="1">CWNU-1</strain>
    </source>
</reference>
<protein>
    <submittedName>
        <fullName evidence="1">Uncharacterized protein</fullName>
    </submittedName>
</protein>
<gene>
    <name evidence="1" type="ORF">NBG84_26220</name>
</gene>
<proteinExistence type="predicted"/>
<dbReference type="EMBL" id="JAMQAW010000032">
    <property type="protein sequence ID" value="MCM2391739.1"/>
    <property type="molecule type" value="Genomic_DNA"/>
</dbReference>
<keyword evidence="2" id="KW-1185">Reference proteome</keyword>
<organism evidence="1 2">
    <name type="scientific">Streptomyces albipurpureus</name>
    <dbReference type="NCBI Taxonomy" id="2897419"/>
    <lineage>
        <taxon>Bacteria</taxon>
        <taxon>Bacillati</taxon>
        <taxon>Actinomycetota</taxon>
        <taxon>Actinomycetes</taxon>
        <taxon>Kitasatosporales</taxon>
        <taxon>Streptomycetaceae</taxon>
        <taxon>Streptomyces</taxon>
    </lineage>
</organism>
<evidence type="ECO:0000313" key="1">
    <source>
        <dbReference type="EMBL" id="MCM2391739.1"/>
    </source>
</evidence>
<comment type="caution">
    <text evidence="1">The sequence shown here is derived from an EMBL/GenBank/DDBJ whole genome shotgun (WGS) entry which is preliminary data.</text>
</comment>
<accession>A0ABT0UTG7</accession>
<sequence>MSEVDEYSRDERTNAYYQGWGARDMAERIVQLEDELGDDVDGIFTGMHADVAEAHAEIERLTRALRLSEAKEGGAALYVDQANSRSDMLENAMVAYEGIADERDRYRLAWLSARRRAKQHRSWWRGARHRMKTYRAMLRHEHRVASEIEQLRKSTHGNRNKRGLPPHN</sequence>
<dbReference type="RefSeq" id="WP_250922065.1">
    <property type="nucleotide sequence ID" value="NZ_JAMQAW010000032.1"/>
</dbReference>
<name>A0ABT0UTG7_9ACTN</name>
<dbReference type="Proteomes" id="UP001431429">
    <property type="component" value="Unassembled WGS sequence"/>
</dbReference>